<accession>A0ABV6JC61</accession>
<dbReference type="Proteomes" id="UP001589818">
    <property type="component" value="Unassembled WGS sequence"/>
</dbReference>
<name>A0ABV6JC61_9BACL</name>
<dbReference type="RefSeq" id="WP_204821585.1">
    <property type="nucleotide sequence ID" value="NZ_JANHOF010000014.1"/>
</dbReference>
<keyword evidence="2" id="KW-1185">Reference proteome</keyword>
<dbReference type="EMBL" id="JBHLVF010000033">
    <property type="protein sequence ID" value="MFC0393347.1"/>
    <property type="molecule type" value="Genomic_DNA"/>
</dbReference>
<reference evidence="1 2" key="1">
    <citation type="submission" date="2024-09" db="EMBL/GenBank/DDBJ databases">
        <authorList>
            <person name="Sun Q."/>
            <person name="Mori K."/>
        </authorList>
    </citation>
    <scope>NUCLEOTIDE SEQUENCE [LARGE SCALE GENOMIC DNA]</scope>
    <source>
        <strain evidence="1 2">CCM 4839</strain>
    </source>
</reference>
<proteinExistence type="predicted"/>
<protein>
    <submittedName>
        <fullName evidence="1">Uncharacterized protein</fullName>
    </submittedName>
</protein>
<organism evidence="1 2">
    <name type="scientific">Paenibacillus mendelii</name>
    <dbReference type="NCBI Taxonomy" id="206163"/>
    <lineage>
        <taxon>Bacteria</taxon>
        <taxon>Bacillati</taxon>
        <taxon>Bacillota</taxon>
        <taxon>Bacilli</taxon>
        <taxon>Bacillales</taxon>
        <taxon>Paenibacillaceae</taxon>
        <taxon>Paenibacillus</taxon>
    </lineage>
</organism>
<gene>
    <name evidence="1" type="ORF">ACFFJ8_18455</name>
</gene>
<comment type="caution">
    <text evidence="1">The sequence shown here is derived from an EMBL/GenBank/DDBJ whole genome shotgun (WGS) entry which is preliminary data.</text>
</comment>
<evidence type="ECO:0000313" key="2">
    <source>
        <dbReference type="Proteomes" id="UP001589818"/>
    </source>
</evidence>
<evidence type="ECO:0000313" key="1">
    <source>
        <dbReference type="EMBL" id="MFC0393347.1"/>
    </source>
</evidence>
<sequence length="50" mass="5409">MRNILMTVMMLVVVVLLFNAIISKDTTGTKAQIETQGNSANTKIGTLTLN</sequence>